<evidence type="ECO:0000256" key="3">
    <source>
        <dbReference type="ARBA" id="ARBA00022737"/>
    </source>
</evidence>
<dbReference type="Proteomes" id="UP000507245">
    <property type="component" value="Unassembled WGS sequence"/>
</dbReference>
<feature type="domain" description="S1 motif" evidence="6">
    <location>
        <begin position="707"/>
        <end position="802"/>
    </location>
</feature>
<evidence type="ECO:0000259" key="6">
    <source>
        <dbReference type="PROSITE" id="PS50126"/>
    </source>
</evidence>
<dbReference type="SUPFAM" id="SSF48452">
    <property type="entry name" value="TPR-like"/>
    <property type="match status" value="1"/>
</dbReference>
<dbReference type="Pfam" id="PF24682">
    <property type="entry name" value="OB_RRP5"/>
    <property type="match status" value="1"/>
</dbReference>
<dbReference type="FunFam" id="1.25.40.10:FF:000065">
    <property type="entry name" value="Programmed cell death 11"/>
    <property type="match status" value="1"/>
</dbReference>
<evidence type="ECO:0000313" key="8">
    <source>
        <dbReference type="Proteomes" id="UP000507245"/>
    </source>
</evidence>
<feature type="domain" description="S1 motif" evidence="6">
    <location>
        <begin position="544"/>
        <end position="626"/>
    </location>
</feature>
<comment type="subcellular location">
    <subcellularLocation>
        <location evidence="1">Nucleus</location>
        <location evidence="1">Nucleolus</location>
    </subcellularLocation>
</comment>
<evidence type="ECO:0000313" key="7">
    <source>
        <dbReference type="EMBL" id="CAB4317299.1"/>
    </source>
</evidence>
<gene>
    <name evidence="7" type="ORF">ORAREDHAP_LOCUS44047</name>
</gene>
<dbReference type="OrthoDB" id="412781at2759"/>
<feature type="region of interest" description="Disordered" evidence="5">
    <location>
        <begin position="280"/>
        <end position="302"/>
    </location>
</feature>
<evidence type="ECO:0000256" key="4">
    <source>
        <dbReference type="ARBA" id="ARBA00023242"/>
    </source>
</evidence>
<dbReference type="Gene3D" id="2.40.50.140">
    <property type="entry name" value="Nucleic acid-binding proteins"/>
    <property type="match status" value="6"/>
</dbReference>
<dbReference type="SMART" id="SM00316">
    <property type="entry name" value="S1"/>
    <property type="match status" value="6"/>
</dbReference>
<feature type="domain" description="S1 motif" evidence="6">
    <location>
        <begin position="399"/>
        <end position="474"/>
    </location>
</feature>
<evidence type="ECO:0000256" key="1">
    <source>
        <dbReference type="ARBA" id="ARBA00004604"/>
    </source>
</evidence>
<dbReference type="GO" id="GO:0006364">
    <property type="term" value="P:rRNA processing"/>
    <property type="evidence" value="ECO:0007669"/>
    <property type="project" value="UniProtKB-KW"/>
</dbReference>
<dbReference type="Pfam" id="PF23459">
    <property type="entry name" value="S1_RRP5"/>
    <property type="match status" value="1"/>
</dbReference>
<dbReference type="InterPro" id="IPR057300">
    <property type="entry name" value="OB_Rrp5"/>
</dbReference>
<dbReference type="Pfam" id="PF00575">
    <property type="entry name" value="S1"/>
    <property type="match status" value="3"/>
</dbReference>
<dbReference type="GO" id="GO:0003723">
    <property type="term" value="F:RNA binding"/>
    <property type="evidence" value="ECO:0007669"/>
    <property type="project" value="TreeGrafter"/>
</dbReference>
<dbReference type="SMART" id="SM00386">
    <property type="entry name" value="HAT"/>
    <property type="match status" value="3"/>
</dbReference>
<dbReference type="FunFam" id="2.40.50.140:FF:000263">
    <property type="entry name" value="Ribosomal protein S1-like1"/>
    <property type="match status" value="1"/>
</dbReference>
<evidence type="ECO:0000256" key="5">
    <source>
        <dbReference type="SAM" id="MobiDB-lite"/>
    </source>
</evidence>
<dbReference type="EMBL" id="CAEKKB010000007">
    <property type="protein sequence ID" value="CAB4317299.1"/>
    <property type="molecule type" value="Genomic_DNA"/>
</dbReference>
<dbReference type="InterPro" id="IPR008847">
    <property type="entry name" value="Suf"/>
</dbReference>
<feature type="domain" description="S1 motif" evidence="6">
    <location>
        <begin position="97"/>
        <end position="166"/>
    </location>
</feature>
<dbReference type="InterPro" id="IPR011990">
    <property type="entry name" value="TPR-like_helical_dom_sf"/>
</dbReference>
<dbReference type="GO" id="GO:0032040">
    <property type="term" value="C:small-subunit processome"/>
    <property type="evidence" value="ECO:0007669"/>
    <property type="project" value="TreeGrafter"/>
</dbReference>
<dbReference type="SUPFAM" id="SSF50249">
    <property type="entry name" value="Nucleic acid-binding proteins"/>
    <property type="match status" value="6"/>
</dbReference>
<dbReference type="InterPro" id="IPR003107">
    <property type="entry name" value="HAT"/>
</dbReference>
<dbReference type="CDD" id="cd04461">
    <property type="entry name" value="S1_Rrp5_repeat_hs8_sc7"/>
    <property type="match status" value="1"/>
</dbReference>
<dbReference type="InterPro" id="IPR045209">
    <property type="entry name" value="Rrp5"/>
</dbReference>
<keyword evidence="3" id="KW-0677">Repeat</keyword>
<dbReference type="PROSITE" id="PS50126">
    <property type="entry name" value="S1"/>
    <property type="match status" value="6"/>
</dbReference>
<dbReference type="AlphaFoldDB" id="A0A6J5XU57"/>
<dbReference type="PANTHER" id="PTHR23270">
    <property type="entry name" value="PROGRAMMED CELL DEATH PROTEIN 11 PRE-RRNA PROCESSING PROTEIN RRP5"/>
    <property type="match status" value="1"/>
</dbReference>
<dbReference type="InterPro" id="IPR012340">
    <property type="entry name" value="NA-bd_OB-fold"/>
</dbReference>
<dbReference type="FunFam" id="2.40.50.140:FF:000155">
    <property type="entry name" value="rRNA biogenesis protein RRP5"/>
    <property type="match status" value="1"/>
</dbReference>
<reference evidence="8" key="1">
    <citation type="journal article" date="2020" name="Genome Biol.">
        <title>Gamete binning: chromosome-level and haplotype-resolved genome assembly enabled by high-throughput single-cell sequencing of gamete genomes.</title>
        <authorList>
            <person name="Campoy J.A."/>
            <person name="Sun H."/>
            <person name="Goel M."/>
            <person name="Jiao W.-B."/>
            <person name="Folz-Donahue K."/>
            <person name="Wang N."/>
            <person name="Rubio M."/>
            <person name="Liu C."/>
            <person name="Kukat C."/>
            <person name="Ruiz D."/>
            <person name="Huettel B."/>
            <person name="Schneeberger K."/>
        </authorList>
    </citation>
    <scope>NUCLEOTIDE SEQUENCE [LARGE SCALE GENOMIC DNA]</scope>
    <source>
        <strain evidence="8">cv. Rojo Pasion</strain>
    </source>
</reference>
<evidence type="ECO:0000256" key="2">
    <source>
        <dbReference type="ARBA" id="ARBA00022552"/>
    </source>
</evidence>
<dbReference type="InterPro" id="IPR057302">
    <property type="entry name" value="Rrp5_S1"/>
</dbReference>
<accession>A0A6J5XU57</accession>
<dbReference type="FunFam" id="2.40.50.140:FF:000159">
    <property type="entry name" value="rRNA biogenesis protein rrp5"/>
    <property type="match status" value="1"/>
</dbReference>
<organism evidence="7 8">
    <name type="scientific">Prunus armeniaca</name>
    <name type="common">Apricot</name>
    <name type="synonym">Armeniaca vulgaris</name>
    <dbReference type="NCBI Taxonomy" id="36596"/>
    <lineage>
        <taxon>Eukaryota</taxon>
        <taxon>Viridiplantae</taxon>
        <taxon>Streptophyta</taxon>
        <taxon>Embryophyta</taxon>
        <taxon>Tracheophyta</taxon>
        <taxon>Spermatophyta</taxon>
        <taxon>Magnoliopsida</taxon>
        <taxon>eudicotyledons</taxon>
        <taxon>Gunneridae</taxon>
        <taxon>Pentapetalae</taxon>
        <taxon>rosids</taxon>
        <taxon>fabids</taxon>
        <taxon>Rosales</taxon>
        <taxon>Rosaceae</taxon>
        <taxon>Amygdaloideae</taxon>
        <taxon>Amygdaleae</taxon>
        <taxon>Prunus</taxon>
    </lineage>
</organism>
<dbReference type="PANTHER" id="PTHR23270:SF10">
    <property type="entry name" value="PROTEIN RRP5 HOMOLOG"/>
    <property type="match status" value="1"/>
</dbReference>
<feature type="domain" description="S1 motif" evidence="6">
    <location>
        <begin position="210"/>
        <end position="274"/>
    </location>
</feature>
<protein>
    <recommendedName>
        <fullName evidence="6">S1 motif domain-containing protein</fullName>
    </recommendedName>
</protein>
<proteinExistence type="predicted"/>
<keyword evidence="4" id="KW-0539">Nucleus</keyword>
<dbReference type="Pfam" id="PF05843">
    <property type="entry name" value="Suf"/>
    <property type="match status" value="1"/>
</dbReference>
<feature type="domain" description="S1 motif" evidence="6">
    <location>
        <begin position="660"/>
        <end position="710"/>
    </location>
</feature>
<keyword evidence="2" id="KW-0698">rRNA processing</keyword>
<name>A0A6J5XU57_PRUAR</name>
<sequence>MIWPSWGCLVSGVVDRVTPNAVYVNGKGYSMGTIFTEHLADHHGLAALMKSVLKPGYEFDQLLVLDIEGNNLILSAKYSLINSAQQLPSELSQIHPNSVVHGYICNLIETGCFVRFLGRLTGFSPRHKAMDDHKADLSEAYYIGQSVRSNILDVSSETSRITLSLKQSSCTSTDASFIQEYFILEEKIAKMQLLDSKEPKSNWSEGFTIGSVVEGKVQEVKDIGVVVGFEKYNDVFGFITHYQLGGTNVETGSIIQAVVLDIANAEHLVDLSLKQEFNNKLKESSNSQSHKKKRKREASDGLEEHQTVNAIVEIVKENYLVLSIPKYNYAIGYASISDYNTQKFPQRQFLNGQSVNATVMALPRPTTAGRLLMLLNSLSESAETSSSKREKKKSSYKVGSVVQAEITEIKPLELRLKFGIGFHGRVHITEVNDELLEEPFNNFRIGQTVTARIVAKTNYSNSNKKSYQWDLSLKPTMLTGSCEIGEKIMTEDLDFSTGQCVTVMFIKWMKRFHLGNAVSGYVLSVNREKRLLRLVLHPLFPVSGKTVDHEASKIEDPHNNILNENVSGVDVQIGPHMYGRVHYSELSDSWVTNPLSGYHEGQFVKCKVLELIRSVRGTYHIDLSLRSSLVGMLGPDSKGSHDDTHTHTKRVEKIEDLNPNMMVQGYVKNITPKGCFIFLSRKIDAKILVSNLSDGYVQDLEKEFPVGKLVIGRVSSVEPLSKRVEVTLKSLGATSATQSGSNNLDSLHVGDIISGRVGLCHVSELSEDKVENIETKYRTGERVTAKVLKVDKDRHRISLGMKDVYIMEDNDLQTSSEQDPDEDIIENGITDGSLSAMFPGSSSFCTQNMDVEYENAEPQFLAQAESRASVPPLEVTLDDIDQFNGDNIVSQDQEHPDVDTVNEKKKRLTKKKAKEEREHEIRAAEERLLEKDIPRTDEEYEKLVRSSPNSSYVWIKALRTINFREENEKLNIWVAYFNLENKYGSPPEEAVMKVFQRAVQYNDPKKVHLALLGVYERTEQHRLADELFDKMIKKFKKSCKVWLRRVPDALTQQRDGIQDVVSQAEKVLPKHKHIKFNSQTAILEFKSGNPERGRSMFENILRNNPKRTDLWSVYLDQEIRLGDSDLIHALFERATSLSLPAKKMKFLFNKYLQYEKSHGDEEKIEYVKQKAMDYVTSVA</sequence>
<dbReference type="InterPro" id="IPR003029">
    <property type="entry name" value="S1_domain"/>
</dbReference>
<dbReference type="Gene3D" id="1.25.40.10">
    <property type="entry name" value="Tetratricopeptide repeat domain"/>
    <property type="match status" value="1"/>
</dbReference>
<keyword evidence="8" id="KW-1185">Reference proteome</keyword>